<dbReference type="InterPro" id="IPR050792">
    <property type="entry name" value="ADP-ribosylglycohydrolase"/>
</dbReference>
<dbReference type="PaxDb" id="67767-A0A0J7L779"/>
<dbReference type="PANTHER" id="PTHR16222:SF24">
    <property type="entry name" value="ADP-RIBOSYLHYDROLASE ARH3"/>
    <property type="match status" value="1"/>
</dbReference>
<feature type="binding site" evidence="12">
    <location>
        <position position="225"/>
    </location>
    <ligand>
        <name>Mg(2+)</name>
        <dbReference type="ChEBI" id="CHEBI:18420"/>
        <label>1</label>
    </ligand>
</feature>
<dbReference type="AlphaFoldDB" id="A0A0J7L779"/>
<keyword evidence="12" id="KW-0460">Magnesium</keyword>
<evidence type="ECO:0000256" key="2">
    <source>
        <dbReference type="ARBA" id="ARBA00012255"/>
    </source>
</evidence>
<comment type="similarity">
    <text evidence="1">Belongs to the ADP-ribosylglycohydrolase family.</text>
</comment>
<evidence type="ECO:0000256" key="1">
    <source>
        <dbReference type="ARBA" id="ARBA00010702"/>
    </source>
</evidence>
<evidence type="ECO:0000256" key="5">
    <source>
        <dbReference type="ARBA" id="ARBA00042398"/>
    </source>
</evidence>
<evidence type="ECO:0000256" key="10">
    <source>
        <dbReference type="ARBA" id="ARBA00043193"/>
    </source>
</evidence>
<feature type="binding site" evidence="12">
    <location>
        <position position="48"/>
    </location>
    <ligand>
        <name>Mg(2+)</name>
        <dbReference type="ChEBI" id="CHEBI:18420"/>
        <label>1</label>
    </ligand>
</feature>
<dbReference type="InterPro" id="IPR005502">
    <property type="entry name" value="Ribosyl_crysJ1"/>
</dbReference>
<sequence length="275" mass="30870">MLGVLVGDILGSPYEGKKVVSARKKIYLQRRLDALEGTKFREPVMEFTDDSAMTRSLAESLIEKRDLDIVDVAKRFVESYYQEPYRGYGAGSISAIAIQQSLCLYPSEELNVSNFIDDLINKMDKIEVGESQPFKERLSIVKNLLSEDGDESNEQRIVKELGANLRGLEPNEQRVVKELGANVRALESVPTAIFCFLKAQRRIKRIRTNNPVRRAIQYAITLGGDTDTIASMTGAIAGAFYGYEKFSRLLLSHCEQADRFEELADELLDVVTSKS</sequence>
<organism evidence="13 14">
    <name type="scientific">Lasius niger</name>
    <name type="common">Black garden ant</name>
    <dbReference type="NCBI Taxonomy" id="67767"/>
    <lineage>
        <taxon>Eukaryota</taxon>
        <taxon>Metazoa</taxon>
        <taxon>Ecdysozoa</taxon>
        <taxon>Arthropoda</taxon>
        <taxon>Hexapoda</taxon>
        <taxon>Insecta</taxon>
        <taxon>Pterygota</taxon>
        <taxon>Neoptera</taxon>
        <taxon>Endopterygota</taxon>
        <taxon>Hymenoptera</taxon>
        <taxon>Apocrita</taxon>
        <taxon>Aculeata</taxon>
        <taxon>Formicoidea</taxon>
        <taxon>Formicidae</taxon>
        <taxon>Formicinae</taxon>
        <taxon>Lasius</taxon>
        <taxon>Lasius</taxon>
    </lineage>
</organism>
<dbReference type="Pfam" id="PF03747">
    <property type="entry name" value="ADP_ribosyl_GH"/>
    <property type="match status" value="2"/>
</dbReference>
<evidence type="ECO:0000256" key="8">
    <source>
        <dbReference type="ARBA" id="ARBA00042850"/>
    </source>
</evidence>
<gene>
    <name evidence="13" type="ORF">RF55_1249</name>
</gene>
<dbReference type="OrthoDB" id="410104at2759"/>
<evidence type="ECO:0000256" key="9">
    <source>
        <dbReference type="ARBA" id="ARBA00043187"/>
    </source>
</evidence>
<dbReference type="GO" id="GO:0046872">
    <property type="term" value="F:metal ion binding"/>
    <property type="evidence" value="ECO:0007669"/>
    <property type="project" value="UniProtKB-KW"/>
</dbReference>
<feature type="binding site" evidence="12">
    <location>
        <position position="228"/>
    </location>
    <ligand>
        <name>Mg(2+)</name>
        <dbReference type="ChEBI" id="CHEBI:18420"/>
        <label>1</label>
    </ligand>
</feature>
<evidence type="ECO:0000256" key="6">
    <source>
        <dbReference type="ARBA" id="ARBA00042471"/>
    </source>
</evidence>
<keyword evidence="12" id="KW-0479">Metal-binding</keyword>
<dbReference type="PANTHER" id="PTHR16222">
    <property type="entry name" value="ADP-RIBOSYLGLYCOHYDROLASE"/>
    <property type="match status" value="1"/>
</dbReference>
<evidence type="ECO:0000256" key="12">
    <source>
        <dbReference type="PIRSR" id="PIRSR605502-1"/>
    </source>
</evidence>
<dbReference type="GO" id="GO:0004649">
    <property type="term" value="F:poly(ADP-ribose) glycohydrolase activity"/>
    <property type="evidence" value="ECO:0007669"/>
    <property type="project" value="UniProtKB-EC"/>
</dbReference>
<name>A0A0J7L779_LASNI</name>
<evidence type="ECO:0000256" key="11">
    <source>
        <dbReference type="ARBA" id="ARBA00049015"/>
    </source>
</evidence>
<feature type="binding site" evidence="12">
    <location>
        <position position="50"/>
    </location>
    <ligand>
        <name>Mg(2+)</name>
        <dbReference type="ChEBI" id="CHEBI:18420"/>
        <label>1</label>
    </ligand>
</feature>
<keyword evidence="3 13" id="KW-0378">Hydrolase</keyword>
<proteinExistence type="inferred from homology"/>
<feature type="binding site" evidence="12">
    <location>
        <position position="49"/>
    </location>
    <ligand>
        <name>Mg(2+)</name>
        <dbReference type="ChEBI" id="CHEBI:18420"/>
        <label>1</label>
    </ligand>
</feature>
<evidence type="ECO:0000256" key="4">
    <source>
        <dbReference type="ARBA" id="ARBA00041057"/>
    </source>
</evidence>
<evidence type="ECO:0000256" key="3">
    <source>
        <dbReference type="ARBA" id="ARBA00022801"/>
    </source>
</evidence>
<comment type="cofactor">
    <cofactor evidence="12">
        <name>Mg(2+)</name>
        <dbReference type="ChEBI" id="CHEBI:18420"/>
    </cofactor>
    <text evidence="12">Binds 2 magnesium ions per subunit.</text>
</comment>
<comment type="catalytic activity">
    <reaction evidence="11">
        <text>alpha-NAD(+) + H2O = ADP-D-ribose + nicotinamide + H(+)</text>
        <dbReference type="Rhea" id="RHEA:68792"/>
        <dbReference type="ChEBI" id="CHEBI:15377"/>
        <dbReference type="ChEBI" id="CHEBI:15378"/>
        <dbReference type="ChEBI" id="CHEBI:17154"/>
        <dbReference type="ChEBI" id="CHEBI:57967"/>
        <dbReference type="ChEBI" id="CHEBI:77017"/>
    </reaction>
</comment>
<feature type="binding site" evidence="12">
    <location>
        <position position="227"/>
    </location>
    <ligand>
        <name>Mg(2+)</name>
        <dbReference type="ChEBI" id="CHEBI:18420"/>
        <label>1</label>
    </ligand>
</feature>
<evidence type="ECO:0000256" key="7">
    <source>
        <dbReference type="ARBA" id="ARBA00042722"/>
    </source>
</evidence>
<dbReference type="SUPFAM" id="SSF101478">
    <property type="entry name" value="ADP-ribosylglycohydrolase"/>
    <property type="match status" value="1"/>
</dbReference>
<protein>
    <recommendedName>
        <fullName evidence="4">ADP-ribosylhydrolase ARH3</fullName>
        <ecNumber evidence="2">3.2.1.143</ecNumber>
    </recommendedName>
    <alternativeName>
        <fullName evidence="5">ADP-ribose glycohydrolase ARH3</fullName>
    </alternativeName>
    <alternativeName>
        <fullName evidence="6">ADP-ribosylhydrolase 3</fullName>
    </alternativeName>
    <alternativeName>
        <fullName evidence="9">O-acetyl-ADP-ribose deacetylase ARH3</fullName>
    </alternativeName>
    <alternativeName>
        <fullName evidence="10">Poly(ADP-ribose) glycohydrolase ARH3</fullName>
    </alternativeName>
    <alternativeName>
        <fullName evidence="8">[Protein ADP-ribosylarginine] hydrolase-like protein 2</fullName>
    </alternativeName>
    <alternativeName>
        <fullName evidence="7">[Protein ADP-ribosylserine] hydrolase</fullName>
    </alternativeName>
</protein>
<dbReference type="EC" id="3.2.1.143" evidence="2"/>
<evidence type="ECO:0000313" key="14">
    <source>
        <dbReference type="Proteomes" id="UP000036403"/>
    </source>
</evidence>
<keyword evidence="14" id="KW-1185">Reference proteome</keyword>
<comment type="caution">
    <text evidence="13">The sequence shown here is derived from an EMBL/GenBank/DDBJ whole genome shotgun (WGS) entry which is preliminary data.</text>
</comment>
<reference evidence="13 14" key="1">
    <citation type="submission" date="2015-04" db="EMBL/GenBank/DDBJ databases">
        <title>Lasius niger genome sequencing.</title>
        <authorList>
            <person name="Konorov E.A."/>
            <person name="Nikitin M.A."/>
            <person name="Kirill M.V."/>
            <person name="Chang P."/>
        </authorList>
    </citation>
    <scope>NUCLEOTIDE SEQUENCE [LARGE SCALE GENOMIC DNA]</scope>
    <source>
        <tissue evidence="13">Whole</tissue>
    </source>
</reference>
<dbReference type="InterPro" id="IPR036705">
    <property type="entry name" value="Ribosyl_crysJ1_sf"/>
</dbReference>
<dbReference type="GO" id="GO:0005739">
    <property type="term" value="C:mitochondrion"/>
    <property type="evidence" value="ECO:0007669"/>
    <property type="project" value="TreeGrafter"/>
</dbReference>
<dbReference type="Proteomes" id="UP000036403">
    <property type="component" value="Unassembled WGS sequence"/>
</dbReference>
<dbReference type="GO" id="GO:0005634">
    <property type="term" value="C:nucleus"/>
    <property type="evidence" value="ECO:0007669"/>
    <property type="project" value="TreeGrafter"/>
</dbReference>
<dbReference type="Gene3D" id="1.10.4080.10">
    <property type="entry name" value="ADP-ribosylation/Crystallin J1"/>
    <property type="match status" value="2"/>
</dbReference>
<dbReference type="EMBL" id="LBMM01000426">
    <property type="protein sequence ID" value="KMQ98384.1"/>
    <property type="molecule type" value="Genomic_DNA"/>
</dbReference>
<dbReference type="STRING" id="67767.A0A0J7L779"/>
<accession>A0A0J7L779</accession>
<evidence type="ECO:0000313" key="13">
    <source>
        <dbReference type="EMBL" id="KMQ98384.1"/>
    </source>
</evidence>